<keyword evidence="4 12" id="KW-0479">Metal-binding</keyword>
<dbReference type="NCBIfam" id="TIGR00228">
    <property type="entry name" value="ruvC"/>
    <property type="match status" value="1"/>
</dbReference>
<dbReference type="PANTHER" id="PTHR30194:SF3">
    <property type="entry name" value="CROSSOVER JUNCTION ENDODEOXYRIBONUCLEASE RUVC"/>
    <property type="match status" value="1"/>
</dbReference>
<dbReference type="HAMAP" id="MF_00034">
    <property type="entry name" value="RuvC"/>
    <property type="match status" value="1"/>
</dbReference>
<evidence type="ECO:0000256" key="13">
    <source>
        <dbReference type="NCBIfam" id="TIGR00228"/>
    </source>
</evidence>
<keyword evidence="15" id="KW-1185">Reference proteome</keyword>
<dbReference type="InterPro" id="IPR002176">
    <property type="entry name" value="X-over_junc_endoDNase_RuvC"/>
</dbReference>
<evidence type="ECO:0000256" key="7">
    <source>
        <dbReference type="ARBA" id="ARBA00022801"/>
    </source>
</evidence>
<feature type="active site" evidence="12">
    <location>
        <position position="138"/>
    </location>
</feature>
<dbReference type="CDD" id="cd16962">
    <property type="entry name" value="RuvC"/>
    <property type="match status" value="1"/>
</dbReference>
<comment type="similarity">
    <text evidence="1 12">Belongs to the RuvC family.</text>
</comment>
<dbReference type="InterPro" id="IPR036397">
    <property type="entry name" value="RNaseH_sf"/>
</dbReference>
<comment type="caution">
    <text evidence="14">The sequence shown here is derived from an EMBL/GenBank/DDBJ whole genome shotgun (WGS) entry which is preliminary data.</text>
</comment>
<comment type="subcellular location">
    <subcellularLocation>
        <location evidence="12">Cytoplasm</location>
    </subcellularLocation>
</comment>
<evidence type="ECO:0000256" key="8">
    <source>
        <dbReference type="ARBA" id="ARBA00022842"/>
    </source>
</evidence>
<feature type="active site" evidence="12">
    <location>
        <position position="7"/>
    </location>
</feature>
<evidence type="ECO:0000256" key="9">
    <source>
        <dbReference type="ARBA" id="ARBA00023125"/>
    </source>
</evidence>
<feature type="binding site" evidence="12">
    <location>
        <position position="66"/>
    </location>
    <ligand>
        <name>Mg(2+)</name>
        <dbReference type="ChEBI" id="CHEBI:18420"/>
        <label>2</label>
    </ligand>
</feature>
<comment type="catalytic activity">
    <reaction evidence="12">
        <text>Endonucleolytic cleavage at a junction such as a reciprocal single-stranded crossover between two homologous DNA duplexes (Holliday junction).</text>
        <dbReference type="EC" id="3.1.21.10"/>
    </reaction>
</comment>
<evidence type="ECO:0000256" key="4">
    <source>
        <dbReference type="ARBA" id="ARBA00022723"/>
    </source>
</evidence>
<evidence type="ECO:0000256" key="3">
    <source>
        <dbReference type="ARBA" id="ARBA00022722"/>
    </source>
</evidence>
<keyword evidence="8 12" id="KW-0460">Magnesium</keyword>
<comment type="function">
    <text evidence="12">The RuvA-RuvB-RuvC complex processes Holliday junction (HJ) DNA during genetic recombination and DNA repair. Endonuclease that resolves HJ intermediates. Cleaves cruciform DNA by making single-stranded nicks across the HJ at symmetrical positions within the homologous arms, yielding a 5'-phosphate and a 3'-hydroxyl group; requires a central core of homology in the junction. The consensus cleavage sequence is 5'-(A/T)TT(C/G)-3'. Cleavage occurs on the 3'-side of the TT dinucleotide at the point of strand exchange. HJ branch migration catalyzed by RuvA-RuvB allows RuvC to scan DNA until it finds its consensus sequence, where it cleaves and resolves the cruciform DNA.</text>
</comment>
<evidence type="ECO:0000256" key="10">
    <source>
        <dbReference type="ARBA" id="ARBA00023172"/>
    </source>
</evidence>
<comment type="subunit">
    <text evidence="12">Homodimer which binds Holliday junction (HJ) DNA. The HJ becomes 2-fold symmetrical on binding to RuvC with unstacked arms; it has a different conformation from HJ DNA in complex with RuvA. In the full resolvosome a probable DNA-RuvA(4)-RuvB(12)-RuvC(2) complex forms which resolves the HJ.</text>
</comment>
<accession>A0ABV4TT80</accession>
<sequence length="166" mass="17324">MRTLGIDPGSRVTGIGIVEQSGGRLRALHYTALRLGDGPFPERLGHLFREVRAVAGSYGVDAAAVETVYVKRNVESALKLGQARGAAIAALVDAGLPVGEYTPARIKEAVVGRGSAGKDQVGYMVQHLLGLREAAPEDAADALGVAVCHLHHLQAEARMAGGGRRP</sequence>
<keyword evidence="5 12" id="KW-0255">Endonuclease</keyword>
<dbReference type="Proteomes" id="UP001575181">
    <property type="component" value="Unassembled WGS sequence"/>
</dbReference>
<evidence type="ECO:0000256" key="12">
    <source>
        <dbReference type="HAMAP-Rule" id="MF_00034"/>
    </source>
</evidence>
<evidence type="ECO:0000256" key="6">
    <source>
        <dbReference type="ARBA" id="ARBA00022763"/>
    </source>
</evidence>
<keyword evidence="2 12" id="KW-0963">Cytoplasm</keyword>
<gene>
    <name evidence="12 14" type="primary">ruvC</name>
    <name evidence="14" type="ORF">ACERLL_03235</name>
</gene>
<dbReference type="PRINTS" id="PR00696">
    <property type="entry name" value="RSOLVASERUVC"/>
</dbReference>
<keyword evidence="6 12" id="KW-0227">DNA damage</keyword>
<keyword evidence="7 12" id="KW-0378">Hydrolase</keyword>
<reference evidence="14 15" key="1">
    <citation type="submission" date="2024-08" db="EMBL/GenBank/DDBJ databases">
        <title>Whole-genome sequencing of halo(alkali)philic microorganisms from hypersaline lakes.</title>
        <authorList>
            <person name="Sorokin D.Y."/>
            <person name="Merkel A.Y."/>
            <person name="Messina E."/>
            <person name="Yakimov M."/>
        </authorList>
    </citation>
    <scope>NUCLEOTIDE SEQUENCE [LARGE SCALE GENOMIC DNA]</scope>
    <source>
        <strain evidence="14 15">Cl-TMA</strain>
    </source>
</reference>
<evidence type="ECO:0000256" key="11">
    <source>
        <dbReference type="ARBA" id="ARBA00023204"/>
    </source>
</evidence>
<name>A0ABV4TT80_9GAMM</name>
<keyword evidence="3 12" id="KW-0540">Nuclease</keyword>
<protein>
    <recommendedName>
        <fullName evidence="12 13">Crossover junction endodeoxyribonuclease RuvC</fullName>
        <ecNumber evidence="12 13">3.1.21.10</ecNumber>
    </recommendedName>
    <alternativeName>
        <fullName evidence="12">Holliday junction nuclease RuvC</fullName>
    </alternativeName>
    <alternativeName>
        <fullName evidence="12">Holliday junction resolvase RuvC</fullName>
    </alternativeName>
</protein>
<dbReference type="PANTHER" id="PTHR30194">
    <property type="entry name" value="CROSSOVER JUNCTION ENDODEOXYRIBONUCLEASE RUVC"/>
    <property type="match status" value="1"/>
</dbReference>
<feature type="active site" evidence="12">
    <location>
        <position position="66"/>
    </location>
</feature>
<dbReference type="EC" id="3.1.21.10" evidence="12 13"/>
<organism evidence="14 15">
    <name type="scientific">Thiohalorhabdus methylotrophus</name>
    <dbReference type="NCBI Taxonomy" id="3242694"/>
    <lineage>
        <taxon>Bacteria</taxon>
        <taxon>Pseudomonadati</taxon>
        <taxon>Pseudomonadota</taxon>
        <taxon>Gammaproteobacteria</taxon>
        <taxon>Thiohalorhabdales</taxon>
        <taxon>Thiohalorhabdaceae</taxon>
        <taxon>Thiohalorhabdus</taxon>
    </lineage>
</organism>
<keyword evidence="9 12" id="KW-0238">DNA-binding</keyword>
<keyword evidence="11 12" id="KW-0234">DNA repair</keyword>
<dbReference type="Gene3D" id="3.30.420.10">
    <property type="entry name" value="Ribonuclease H-like superfamily/Ribonuclease H"/>
    <property type="match status" value="1"/>
</dbReference>
<dbReference type="RefSeq" id="WP_373654619.1">
    <property type="nucleotide sequence ID" value="NZ_JBGUAW010000002.1"/>
</dbReference>
<evidence type="ECO:0000313" key="15">
    <source>
        <dbReference type="Proteomes" id="UP001575181"/>
    </source>
</evidence>
<evidence type="ECO:0000256" key="2">
    <source>
        <dbReference type="ARBA" id="ARBA00022490"/>
    </source>
</evidence>
<dbReference type="InterPro" id="IPR012337">
    <property type="entry name" value="RNaseH-like_sf"/>
</dbReference>
<dbReference type="PROSITE" id="PS01321">
    <property type="entry name" value="RUVC"/>
    <property type="match status" value="1"/>
</dbReference>
<feature type="binding site" evidence="12">
    <location>
        <position position="7"/>
    </location>
    <ligand>
        <name>Mg(2+)</name>
        <dbReference type="ChEBI" id="CHEBI:18420"/>
        <label>1</label>
    </ligand>
</feature>
<dbReference type="InterPro" id="IPR020563">
    <property type="entry name" value="X-over_junc_endoDNase_Mg_BS"/>
</dbReference>
<dbReference type="EMBL" id="JBGUAW010000002">
    <property type="protein sequence ID" value="MFA9459834.1"/>
    <property type="molecule type" value="Genomic_DNA"/>
</dbReference>
<keyword evidence="10 12" id="KW-0233">DNA recombination</keyword>
<comment type="cofactor">
    <cofactor evidence="12">
        <name>Mg(2+)</name>
        <dbReference type="ChEBI" id="CHEBI:18420"/>
    </cofactor>
    <text evidence="12">Binds 2 Mg(2+) ion per subunit.</text>
</comment>
<evidence type="ECO:0000313" key="14">
    <source>
        <dbReference type="EMBL" id="MFA9459834.1"/>
    </source>
</evidence>
<proteinExistence type="inferred from homology"/>
<feature type="binding site" evidence="12">
    <location>
        <position position="138"/>
    </location>
    <ligand>
        <name>Mg(2+)</name>
        <dbReference type="ChEBI" id="CHEBI:18420"/>
        <label>1</label>
    </ligand>
</feature>
<evidence type="ECO:0000256" key="5">
    <source>
        <dbReference type="ARBA" id="ARBA00022759"/>
    </source>
</evidence>
<evidence type="ECO:0000256" key="1">
    <source>
        <dbReference type="ARBA" id="ARBA00009518"/>
    </source>
</evidence>
<dbReference type="SUPFAM" id="SSF53098">
    <property type="entry name" value="Ribonuclease H-like"/>
    <property type="match status" value="1"/>
</dbReference>
<dbReference type="Pfam" id="PF02075">
    <property type="entry name" value="RuvC"/>
    <property type="match status" value="1"/>
</dbReference>